<dbReference type="EMBL" id="LDOU01000012">
    <property type="protein sequence ID" value="KLV09451.1"/>
    <property type="molecule type" value="Genomic_DNA"/>
</dbReference>
<gene>
    <name evidence="1" type="ORF">ABT57_11650</name>
</gene>
<dbReference type="PANTHER" id="PTHR35145:SF1">
    <property type="entry name" value="CYTOPLASMIC PROTEIN"/>
    <property type="match status" value="1"/>
</dbReference>
<evidence type="ECO:0000313" key="1">
    <source>
        <dbReference type="EMBL" id="KLV09451.1"/>
    </source>
</evidence>
<accession>A0A0J1HCV0</accession>
<proteinExistence type="predicted"/>
<dbReference type="InterPro" id="IPR007351">
    <property type="entry name" value="YjbR"/>
</dbReference>
<protein>
    <recommendedName>
        <fullName evidence="3">MmcQ-like protein</fullName>
    </recommendedName>
</protein>
<sequence length="120" mass="13436">MLQQEIEDYLDLFPEAESGYPFGPEARVYKVLGKMFALLAIHRGELSMTVKGTPADNELLVSQFKGIIPGYHMNKQHWVTVSLESDVNDGMIRDLAAQSYKLVVSTLPKAQQKRLQLLGA</sequence>
<dbReference type="OrthoDB" id="3194910at2"/>
<dbReference type="PATRIC" id="fig|320778.3.peg.2540"/>
<dbReference type="RefSeq" id="WP_047885399.1">
    <property type="nucleotide sequence ID" value="NZ_CP071325.1"/>
</dbReference>
<comment type="caution">
    <text evidence="1">The sequence shown here is derived from an EMBL/GenBank/DDBJ whole genome shotgun (WGS) entry which is preliminary data.</text>
</comment>
<dbReference type="STRING" id="320778.ABT57_11650"/>
<dbReference type="InterPro" id="IPR038056">
    <property type="entry name" value="YjbR-like_sf"/>
</dbReference>
<dbReference type="Gene3D" id="3.90.1150.30">
    <property type="match status" value="1"/>
</dbReference>
<dbReference type="Pfam" id="PF04237">
    <property type="entry name" value="YjbR"/>
    <property type="match status" value="1"/>
</dbReference>
<dbReference type="InterPro" id="IPR058532">
    <property type="entry name" value="YjbR/MT2646/Rv2570-like"/>
</dbReference>
<evidence type="ECO:0008006" key="3">
    <source>
        <dbReference type="Google" id="ProtNLM"/>
    </source>
</evidence>
<organism evidence="1 2">
    <name type="scientific">Photobacterium ganghwense</name>
    <dbReference type="NCBI Taxonomy" id="320778"/>
    <lineage>
        <taxon>Bacteria</taxon>
        <taxon>Pseudomonadati</taxon>
        <taxon>Pseudomonadota</taxon>
        <taxon>Gammaproteobacteria</taxon>
        <taxon>Vibrionales</taxon>
        <taxon>Vibrionaceae</taxon>
        <taxon>Photobacterium</taxon>
    </lineage>
</organism>
<evidence type="ECO:0000313" key="2">
    <source>
        <dbReference type="Proteomes" id="UP000035909"/>
    </source>
</evidence>
<dbReference type="PANTHER" id="PTHR35145">
    <property type="entry name" value="CYTOPLASMIC PROTEIN-RELATED"/>
    <property type="match status" value="1"/>
</dbReference>
<reference evidence="1 2" key="1">
    <citation type="submission" date="2015-05" db="EMBL/GenBank/DDBJ databases">
        <title>Photobacterium galathea sp. nov.</title>
        <authorList>
            <person name="Machado H."/>
            <person name="Gram L."/>
        </authorList>
    </citation>
    <scope>NUCLEOTIDE SEQUENCE [LARGE SCALE GENOMIC DNA]</scope>
    <source>
        <strain evidence="1 2">DSM 22954</strain>
    </source>
</reference>
<dbReference type="SUPFAM" id="SSF142906">
    <property type="entry name" value="YjbR-like"/>
    <property type="match status" value="1"/>
</dbReference>
<name>A0A0J1HCV0_9GAMM</name>
<keyword evidence="2" id="KW-1185">Reference proteome</keyword>
<dbReference type="Proteomes" id="UP000035909">
    <property type="component" value="Unassembled WGS sequence"/>
</dbReference>
<dbReference type="AlphaFoldDB" id="A0A0J1HCV0"/>